<evidence type="ECO:0000313" key="2">
    <source>
        <dbReference type="EMBL" id="KAG5955354.1"/>
    </source>
</evidence>
<dbReference type="EMBL" id="SRPR01000263">
    <property type="protein sequence ID" value="KAG5955354.1"/>
    <property type="molecule type" value="Genomic_DNA"/>
</dbReference>
<accession>A0ABQ7P6T3</accession>
<feature type="compositionally biased region" description="Basic and acidic residues" evidence="1">
    <location>
        <begin position="322"/>
        <end position="334"/>
    </location>
</feature>
<comment type="caution">
    <text evidence="2">The sequence shown here is derived from an EMBL/GenBank/DDBJ whole genome shotgun (WGS) entry which is preliminary data.</text>
</comment>
<evidence type="ECO:0008006" key="4">
    <source>
        <dbReference type="Google" id="ProtNLM"/>
    </source>
</evidence>
<name>A0ABQ7P6T3_9HYPO</name>
<feature type="region of interest" description="Disordered" evidence="1">
    <location>
        <begin position="127"/>
        <end position="152"/>
    </location>
</feature>
<feature type="region of interest" description="Disordered" evidence="1">
    <location>
        <begin position="322"/>
        <end position="341"/>
    </location>
</feature>
<proteinExistence type="predicted"/>
<reference evidence="2 3" key="1">
    <citation type="journal article" date="2020" name="bioRxiv">
        <title>Whole genome comparisons of ergot fungi reveals the divergence and evolution of species within the genus Claviceps are the result of varying mechanisms driving genome evolution and host range expansion.</title>
        <authorList>
            <person name="Wyka S.A."/>
            <person name="Mondo S.J."/>
            <person name="Liu M."/>
            <person name="Dettman J."/>
            <person name="Nalam V."/>
            <person name="Broders K.D."/>
        </authorList>
    </citation>
    <scope>NUCLEOTIDE SEQUENCE [LARGE SCALE GENOMIC DNA]</scope>
    <source>
        <strain evidence="2 3">LM583</strain>
    </source>
</reference>
<dbReference type="Proteomes" id="UP000742024">
    <property type="component" value="Unassembled WGS sequence"/>
</dbReference>
<sequence>QKDYRIQELQERTHSTTIFEYARNRHEGLYSQLVSETNRQLRIGKSSDLSEEIFSAFHLEYCGFNSIERLATIGRTNKPIATEWNVDHFISLNIEDPVEKAFQGLRSLHAHGLPQQLRVDGIMEFVRSPRDTSEPQRGAAGERPAPTARRDTAQLQPDSLCVVSRPERTEGSYEMTFVSEFKTFSVCSEEDAREIFVPRRNFGPTHLDEMQLTVAQISIVCQAYQYVMQSFTGFGILTTGKVFVFLRVDWDEPGVLYFHVSTPDVDVTEARARDEAEDADNGVQVDENTRVRNSLYLTPVGQYLAFALRAYRRSRLPGQEAHRRTYEELPRWPKNDGANEP</sequence>
<protein>
    <recommendedName>
        <fullName evidence="4">Fungal-type protein kinase domain-containing protein</fullName>
    </recommendedName>
</protein>
<feature type="non-terminal residue" evidence="2">
    <location>
        <position position="1"/>
    </location>
</feature>
<evidence type="ECO:0000256" key="1">
    <source>
        <dbReference type="SAM" id="MobiDB-lite"/>
    </source>
</evidence>
<evidence type="ECO:0000313" key="3">
    <source>
        <dbReference type="Proteomes" id="UP000742024"/>
    </source>
</evidence>
<keyword evidence="3" id="KW-1185">Reference proteome</keyword>
<organism evidence="2 3">
    <name type="scientific">Claviceps arundinis</name>
    <dbReference type="NCBI Taxonomy" id="1623583"/>
    <lineage>
        <taxon>Eukaryota</taxon>
        <taxon>Fungi</taxon>
        <taxon>Dikarya</taxon>
        <taxon>Ascomycota</taxon>
        <taxon>Pezizomycotina</taxon>
        <taxon>Sordariomycetes</taxon>
        <taxon>Hypocreomycetidae</taxon>
        <taxon>Hypocreales</taxon>
        <taxon>Clavicipitaceae</taxon>
        <taxon>Claviceps</taxon>
    </lineage>
</organism>
<gene>
    <name evidence="2" type="ORF">E4U57_003524</name>
</gene>